<organism evidence="2 3">
    <name type="scientific">Psychromonas arctica</name>
    <dbReference type="NCBI Taxonomy" id="168275"/>
    <lineage>
        <taxon>Bacteria</taxon>
        <taxon>Pseudomonadati</taxon>
        <taxon>Pseudomonadota</taxon>
        <taxon>Gammaproteobacteria</taxon>
        <taxon>Alteromonadales</taxon>
        <taxon>Psychromonadaceae</taxon>
        <taxon>Psychromonas</taxon>
    </lineage>
</organism>
<gene>
    <name evidence="2" type="ORF">V6255_08280</name>
</gene>
<keyword evidence="3" id="KW-1185">Reference proteome</keyword>
<name>A0ABU9HBX3_9GAMM</name>
<feature type="compositionally biased region" description="Basic and acidic residues" evidence="1">
    <location>
        <begin position="234"/>
        <end position="259"/>
    </location>
</feature>
<sequence>MYPLIISLVALLLIVMIGYNIIQQYKQKVETERRISVAKQHAVISEVDELLLYATKIPFTKILLLILKNRIRNALFIMMNMSPSTASYKEHFADTEAQIKQINENYIEQTSNSFQIPNDDKEAVNLIKVTKKIRAVLRSEHAKGKINTNIFVAENRNLEIMQLKINLDTSIKRIIQAKSMKEYGAAKQMIDKLLKILESIPDKDNELLQKQQLLVNHNSEVLSNLSDVSTSLNEESRRSTKENSKQKDIEMLFGDKQKW</sequence>
<accession>A0ABU9HBX3</accession>
<evidence type="ECO:0000256" key="1">
    <source>
        <dbReference type="SAM" id="MobiDB-lite"/>
    </source>
</evidence>
<feature type="region of interest" description="Disordered" evidence="1">
    <location>
        <begin position="226"/>
        <end position="259"/>
    </location>
</feature>
<protein>
    <submittedName>
        <fullName evidence="2">DNA repair ATPase</fullName>
    </submittedName>
</protein>
<dbReference type="Proteomes" id="UP001366060">
    <property type="component" value="Unassembled WGS sequence"/>
</dbReference>
<reference evidence="2 3" key="1">
    <citation type="submission" date="2024-02" db="EMBL/GenBank/DDBJ databases">
        <title>Bacteria isolated from the canopy kelp, Nereocystis luetkeana.</title>
        <authorList>
            <person name="Pfister C.A."/>
            <person name="Younker I.T."/>
            <person name="Light S.H."/>
        </authorList>
    </citation>
    <scope>NUCLEOTIDE SEQUENCE [LARGE SCALE GENOMIC DNA]</scope>
    <source>
        <strain evidence="2 3">TI.2.07</strain>
    </source>
</reference>
<proteinExistence type="predicted"/>
<comment type="caution">
    <text evidence="2">The sequence shown here is derived from an EMBL/GenBank/DDBJ whole genome shotgun (WGS) entry which is preliminary data.</text>
</comment>
<evidence type="ECO:0000313" key="2">
    <source>
        <dbReference type="EMBL" id="MEL0659137.1"/>
    </source>
</evidence>
<dbReference type="EMBL" id="JBAKBA010000015">
    <property type="protein sequence ID" value="MEL0659137.1"/>
    <property type="molecule type" value="Genomic_DNA"/>
</dbReference>
<evidence type="ECO:0000313" key="3">
    <source>
        <dbReference type="Proteomes" id="UP001366060"/>
    </source>
</evidence>
<dbReference type="RefSeq" id="WP_341627723.1">
    <property type="nucleotide sequence ID" value="NZ_JBAKBA010000015.1"/>
</dbReference>